<dbReference type="Proteomes" id="UP000787625">
    <property type="component" value="Unassembled WGS sequence"/>
</dbReference>
<evidence type="ECO:0000313" key="3">
    <source>
        <dbReference type="EMBL" id="HJD52224.1"/>
    </source>
</evidence>
<reference evidence="3" key="2">
    <citation type="submission" date="2021-04" db="EMBL/GenBank/DDBJ databases">
        <authorList>
            <person name="Gilroy R."/>
        </authorList>
    </citation>
    <scope>NUCLEOTIDE SEQUENCE</scope>
    <source>
        <strain evidence="3">MalCec1-1739</strain>
    </source>
</reference>
<feature type="region of interest" description="Disordered" evidence="1">
    <location>
        <begin position="23"/>
        <end position="50"/>
    </location>
</feature>
<sequence length="491" mass="53609">MKFKYLFYAVAMMATMGLATTSCSDDDENDIVPPTQTDDDDDKGDPTDGADMVVSGDVSGTWTAGTTVAVTDHITVPEGQSLTIEEGVTVVFTTDGVGSNHVPVEFIVRGNLYCKGSEERPILMTIPEAERTTANIHKVEHEWGGIVAYESCDEMLIDHTIIEYTGGEVVQGSPSADAGYYEAGDDIYPQITTNNPNGRYVITNNIIRYGQSDGIYMMGGQAIIANNIFAGNGYDGEEAVNVKSGCIVDVAYNIMYSPNTNGLKLSSSGQSETRYQAEITAYNNTILNAGWRRDGEKGGSIYAQENVLANVFNNMMVNCKYRAQVPDWANPNNPDAGFDARSVIDYNCYVSASTKSDLIIEKWEDDGEIIMGQGIEYAWQGYNYAHEDYHFEQSVAEDGTTIPGVDSHSVIATEGNYYNPQFANYDLEGASMRNVIYDDNWDFHPTVNIEGAYSGSDEFARPHFSTSGLNIGGEVYNSPSVGAWFGCYAAN</sequence>
<proteinExistence type="predicted"/>
<feature type="chain" id="PRO_5038997075" description="Right-handed parallel beta-helix repeat-containing protein" evidence="2">
    <location>
        <begin position="25"/>
        <end position="491"/>
    </location>
</feature>
<dbReference type="AlphaFoldDB" id="A0A9D2ZUA1"/>
<comment type="caution">
    <text evidence="3">The sequence shown here is derived from an EMBL/GenBank/DDBJ whole genome shotgun (WGS) entry which is preliminary data.</text>
</comment>
<dbReference type="SUPFAM" id="SSF51126">
    <property type="entry name" value="Pectin lyase-like"/>
    <property type="match status" value="1"/>
</dbReference>
<keyword evidence="2" id="KW-0732">Signal</keyword>
<reference evidence="3" key="1">
    <citation type="journal article" date="2021" name="PeerJ">
        <title>Extensive microbial diversity within the chicken gut microbiome revealed by metagenomics and culture.</title>
        <authorList>
            <person name="Gilroy R."/>
            <person name="Ravi A."/>
            <person name="Getino M."/>
            <person name="Pursley I."/>
            <person name="Horton D.L."/>
            <person name="Alikhan N.F."/>
            <person name="Baker D."/>
            <person name="Gharbi K."/>
            <person name="Hall N."/>
            <person name="Watson M."/>
            <person name="Adriaenssens E.M."/>
            <person name="Foster-Nyarko E."/>
            <person name="Jarju S."/>
            <person name="Secka A."/>
            <person name="Antonio M."/>
            <person name="Oren A."/>
            <person name="Chaudhuri R.R."/>
            <person name="La Ragione R."/>
            <person name="Hildebrand F."/>
            <person name="Pallen M.J."/>
        </authorList>
    </citation>
    <scope>NUCLEOTIDE SEQUENCE</scope>
    <source>
        <strain evidence="3">MalCec1-1739</strain>
    </source>
</reference>
<dbReference type="EMBL" id="DWUP01000011">
    <property type="protein sequence ID" value="HJD52224.1"/>
    <property type="molecule type" value="Genomic_DNA"/>
</dbReference>
<evidence type="ECO:0008006" key="5">
    <source>
        <dbReference type="Google" id="ProtNLM"/>
    </source>
</evidence>
<accession>A0A9D2ZUA1</accession>
<dbReference type="PROSITE" id="PS51257">
    <property type="entry name" value="PROKAR_LIPOPROTEIN"/>
    <property type="match status" value="1"/>
</dbReference>
<evidence type="ECO:0000256" key="1">
    <source>
        <dbReference type="SAM" id="MobiDB-lite"/>
    </source>
</evidence>
<organism evidence="3 4">
    <name type="scientific">Candidatus Avibacteroides avistercoris</name>
    <dbReference type="NCBI Taxonomy" id="2840690"/>
    <lineage>
        <taxon>Bacteria</taxon>
        <taxon>Pseudomonadati</taxon>
        <taxon>Bacteroidota</taxon>
        <taxon>Bacteroidia</taxon>
        <taxon>Bacteroidales</taxon>
        <taxon>Bacteroidaceae</taxon>
        <taxon>Bacteroidaceae incertae sedis</taxon>
        <taxon>Candidatus Avibacteroides</taxon>
    </lineage>
</organism>
<evidence type="ECO:0000256" key="2">
    <source>
        <dbReference type="SAM" id="SignalP"/>
    </source>
</evidence>
<protein>
    <recommendedName>
        <fullName evidence="5">Right-handed parallel beta-helix repeat-containing protein</fullName>
    </recommendedName>
</protein>
<name>A0A9D2ZUA1_9BACT</name>
<feature type="signal peptide" evidence="2">
    <location>
        <begin position="1"/>
        <end position="24"/>
    </location>
</feature>
<evidence type="ECO:0000313" key="4">
    <source>
        <dbReference type="Proteomes" id="UP000787625"/>
    </source>
</evidence>
<dbReference type="InterPro" id="IPR011050">
    <property type="entry name" value="Pectin_lyase_fold/virulence"/>
</dbReference>
<gene>
    <name evidence="3" type="ORF">IAA93_00630</name>
</gene>